<dbReference type="RefSeq" id="WP_084781442.1">
    <property type="nucleotide sequence ID" value="NZ_CP051681.1"/>
</dbReference>
<dbReference type="CDD" id="cd00158">
    <property type="entry name" value="RHOD"/>
    <property type="match status" value="1"/>
</dbReference>
<proteinExistence type="predicted"/>
<dbReference type="Pfam" id="PF00581">
    <property type="entry name" value="Rhodanese"/>
    <property type="match status" value="1"/>
</dbReference>
<evidence type="ECO:0000313" key="2">
    <source>
        <dbReference type="EMBL" id="QJD88561.1"/>
    </source>
</evidence>
<keyword evidence="3" id="KW-1185">Reference proteome</keyword>
<dbReference type="SUPFAM" id="SSF52821">
    <property type="entry name" value="Rhodanese/Cell cycle control phosphatase"/>
    <property type="match status" value="1"/>
</dbReference>
<dbReference type="InterPro" id="IPR036873">
    <property type="entry name" value="Rhodanese-like_dom_sf"/>
</dbReference>
<sequence length="138" mass="15583">MITLLYILAGAVILWVLRGFWPVPSFQYVPCHELEKARNQSSVKILDVRDASDYLHGHVPGSINISLGRLPYVWHKELSNDDSVIILSSSCYQSNKAARILHKRGFRQLCAAQGDFFQPTGKQVNTKGCGIFGHRYNH</sequence>
<dbReference type="PANTHER" id="PTHR43031">
    <property type="entry name" value="FAD-DEPENDENT OXIDOREDUCTASE"/>
    <property type="match status" value="1"/>
</dbReference>
<dbReference type="Gene3D" id="3.40.250.10">
    <property type="entry name" value="Rhodanese-like domain"/>
    <property type="match status" value="1"/>
</dbReference>
<dbReference type="PANTHER" id="PTHR43031:SF1">
    <property type="entry name" value="PYRIDINE NUCLEOTIDE-DISULPHIDE OXIDOREDUCTASE"/>
    <property type="match status" value="1"/>
</dbReference>
<evidence type="ECO:0000259" key="1">
    <source>
        <dbReference type="PROSITE" id="PS50206"/>
    </source>
</evidence>
<dbReference type="AlphaFoldDB" id="A0A7Z2VST6"/>
<gene>
    <name evidence="2" type="ORF">HH215_35535</name>
</gene>
<geneLocation type="plasmid" evidence="2 3">
    <name>unnamed1</name>
</geneLocation>
<keyword evidence="2" id="KW-0614">Plasmid</keyword>
<dbReference type="Proteomes" id="UP000502248">
    <property type="component" value="Plasmid unnamed1"/>
</dbReference>
<organism evidence="2 3">
    <name type="scientific">Cohnella herbarum</name>
    <dbReference type="NCBI Taxonomy" id="2728023"/>
    <lineage>
        <taxon>Bacteria</taxon>
        <taxon>Bacillati</taxon>
        <taxon>Bacillota</taxon>
        <taxon>Bacilli</taxon>
        <taxon>Bacillales</taxon>
        <taxon>Paenibacillaceae</taxon>
        <taxon>Cohnella</taxon>
    </lineage>
</organism>
<dbReference type="InterPro" id="IPR050229">
    <property type="entry name" value="GlpE_sulfurtransferase"/>
</dbReference>
<dbReference type="EMBL" id="CP051681">
    <property type="protein sequence ID" value="QJD88561.1"/>
    <property type="molecule type" value="Genomic_DNA"/>
</dbReference>
<dbReference type="PROSITE" id="PS50206">
    <property type="entry name" value="RHODANESE_3"/>
    <property type="match status" value="1"/>
</dbReference>
<dbReference type="KEGG" id="cheb:HH215_35535"/>
<feature type="domain" description="Rhodanese" evidence="1">
    <location>
        <begin position="39"/>
        <end position="122"/>
    </location>
</feature>
<dbReference type="SMART" id="SM00450">
    <property type="entry name" value="RHOD"/>
    <property type="match status" value="1"/>
</dbReference>
<protein>
    <submittedName>
        <fullName evidence="2">Rhodanese-like domain-containing protein</fullName>
    </submittedName>
</protein>
<dbReference type="InterPro" id="IPR001763">
    <property type="entry name" value="Rhodanese-like_dom"/>
</dbReference>
<evidence type="ECO:0000313" key="3">
    <source>
        <dbReference type="Proteomes" id="UP000502248"/>
    </source>
</evidence>
<accession>A0A7Z2VST6</accession>
<reference evidence="2 3" key="1">
    <citation type="submission" date="2020-04" db="EMBL/GenBank/DDBJ databases">
        <title>Genome sequencing of novel species.</title>
        <authorList>
            <person name="Heo J."/>
            <person name="Kim S.-J."/>
            <person name="Kim J.-S."/>
            <person name="Hong S.-B."/>
            <person name="Kwon S.-W."/>
        </authorList>
    </citation>
    <scope>NUCLEOTIDE SEQUENCE [LARGE SCALE GENOMIC DNA]</scope>
    <source>
        <strain evidence="2 3">MFER-1</strain>
        <plasmid evidence="2 3">unnamed1</plasmid>
    </source>
</reference>
<name>A0A7Z2VST6_9BACL</name>